<reference evidence="2" key="1">
    <citation type="submission" date="2024-07" db="EMBL/GenBank/DDBJ databases">
        <title>Two chromosome-level genome assemblies of Korean endemic species Abeliophyllum distichum and Forsythia ovata (Oleaceae).</title>
        <authorList>
            <person name="Jang H."/>
        </authorList>
    </citation>
    <scope>NUCLEOTIDE SEQUENCE [LARGE SCALE GENOMIC DNA]</scope>
</reference>
<protein>
    <submittedName>
        <fullName evidence="1">Uncharacterized protein</fullName>
    </submittedName>
</protein>
<evidence type="ECO:0000313" key="1">
    <source>
        <dbReference type="EMBL" id="KAL2558758.1"/>
    </source>
</evidence>
<dbReference type="EMBL" id="JBFOLJ010000001">
    <property type="protein sequence ID" value="KAL2558758.1"/>
    <property type="molecule type" value="Genomic_DNA"/>
</dbReference>
<name>A0ABD1XCW9_9LAMI</name>
<dbReference type="AlphaFoldDB" id="A0ABD1XCW9"/>
<sequence>MEVEFEKHDFNEQLPQTEFKQEHIREVRLPFQRRPIDKWWAEPLIIAATRIETMPASTYAATGVFISQQGTLYQHGFTKRLMNLVGILGGQVWVVIGPIGLW</sequence>
<evidence type="ECO:0000313" key="2">
    <source>
        <dbReference type="Proteomes" id="UP001604277"/>
    </source>
</evidence>
<proteinExistence type="predicted"/>
<dbReference type="Proteomes" id="UP001604277">
    <property type="component" value="Unassembled WGS sequence"/>
</dbReference>
<gene>
    <name evidence="1" type="ORF">Fot_03497</name>
</gene>
<organism evidence="1 2">
    <name type="scientific">Forsythia ovata</name>
    <dbReference type="NCBI Taxonomy" id="205694"/>
    <lineage>
        <taxon>Eukaryota</taxon>
        <taxon>Viridiplantae</taxon>
        <taxon>Streptophyta</taxon>
        <taxon>Embryophyta</taxon>
        <taxon>Tracheophyta</taxon>
        <taxon>Spermatophyta</taxon>
        <taxon>Magnoliopsida</taxon>
        <taxon>eudicotyledons</taxon>
        <taxon>Gunneridae</taxon>
        <taxon>Pentapetalae</taxon>
        <taxon>asterids</taxon>
        <taxon>lamiids</taxon>
        <taxon>Lamiales</taxon>
        <taxon>Oleaceae</taxon>
        <taxon>Forsythieae</taxon>
        <taxon>Forsythia</taxon>
    </lineage>
</organism>
<keyword evidence="2" id="KW-1185">Reference proteome</keyword>
<accession>A0ABD1XCW9</accession>
<comment type="caution">
    <text evidence="1">The sequence shown here is derived from an EMBL/GenBank/DDBJ whole genome shotgun (WGS) entry which is preliminary data.</text>
</comment>